<dbReference type="Proteomes" id="UP001152797">
    <property type="component" value="Unassembled WGS sequence"/>
</dbReference>
<feature type="region of interest" description="Disordered" evidence="1">
    <location>
        <begin position="651"/>
        <end position="710"/>
    </location>
</feature>
<comment type="caution">
    <text evidence="2">The sequence shown here is derived from an EMBL/GenBank/DDBJ whole genome shotgun (WGS) entry which is preliminary data.</text>
</comment>
<sequence>MGPPKTTAKRPAPSDSSTTSPTTPASAPGTPRAEEPPKKQPRKKTPEEQLPLTPLQKAKDMCGKCLKRKSDASNLGLTLQSIPYADALSSEMTAFAKKFEDLYLKTQALVNAQNNEEDDYIPHVKEFICLQKQFEKPYAAGNAIARPDVDENPEFPDKYRKKMTVDEIDSALVCRMAERVAEGKLSVSGAAACASDFVQDGSVKAFCFWKGDMEAHAYAHLLTQTQRYYRCAQCCDFCLATTDRRSPELSWGDLTLRSLWRSTLTPSDPHDRSPWTQVPGFEKKLRLFDLLHIVHLGTLRELIPAAIISSLEDGSLQMFFGMTGRSWDDTLHAFSHLAAAWATDQNMQLGIGTLTMARLGRPKYRHWPMPALDTRIKAARTRALFAFTAWVMVKLVDSCALDTAAKKLHGKMRAVCCWSLDVALSSWNMNDEVVMPTPTVEEVTWLCRLQSASYQWLAAQCLTERRLLYKIRPKTHYFCHMIDVFEETEICLMHLSTFGDEDFMGKVVDELATCFQKIDRMATRMGWDANLCSLKKQFKKKLKTAAPAPEYIKEFIAPSKFTAEMYSYCYGDEVPVAAGTLPPIPNPDGRLRRSSTSQALSSQALVPTMPRENQLMQELYLRKMAMMNAMEENVGPGGCLANLKIFKKDGKTTPAASAPPLPALPAPVEAPKALPAPDGSGSAPPSSAPTPAAPPSAPGPPGPPSAPAPTAEAVLEALRNRELAKPKAKSKAKAKAKAKANAKNKAATAKGKPGKSTAKPASAKPASAKPASAKSTAKPSSAKSTDLGKSTLLFRRGLLSLRPAVVPYGTVQARSNVRAATPSGSS</sequence>
<protein>
    <submittedName>
        <fullName evidence="2">Uncharacterized protein</fullName>
    </submittedName>
</protein>
<evidence type="ECO:0000313" key="3">
    <source>
        <dbReference type="EMBL" id="CAL1136357.1"/>
    </source>
</evidence>
<feature type="compositionally biased region" description="Pro residues" evidence="1">
    <location>
        <begin position="686"/>
        <end position="707"/>
    </location>
</feature>
<feature type="compositionally biased region" description="Low complexity" evidence="1">
    <location>
        <begin position="11"/>
        <end position="31"/>
    </location>
</feature>
<dbReference type="EMBL" id="CAMXCT020000764">
    <property type="protein sequence ID" value="CAL1136357.1"/>
    <property type="molecule type" value="Genomic_DNA"/>
</dbReference>
<gene>
    <name evidence="2" type="ORF">C1SCF055_LOCUS10634</name>
</gene>
<feature type="compositionally biased region" description="Basic residues" evidence="1">
    <location>
        <begin position="726"/>
        <end position="742"/>
    </location>
</feature>
<dbReference type="AlphaFoldDB" id="A0A9P1C046"/>
<evidence type="ECO:0000313" key="4">
    <source>
        <dbReference type="Proteomes" id="UP001152797"/>
    </source>
</evidence>
<name>A0A9P1C046_9DINO</name>
<feature type="compositionally biased region" description="Low complexity" evidence="1">
    <location>
        <begin position="743"/>
        <end position="785"/>
    </location>
</feature>
<evidence type="ECO:0000256" key="1">
    <source>
        <dbReference type="SAM" id="MobiDB-lite"/>
    </source>
</evidence>
<feature type="compositionally biased region" description="Low complexity" evidence="1">
    <location>
        <begin position="666"/>
        <end position="685"/>
    </location>
</feature>
<reference evidence="3" key="2">
    <citation type="submission" date="2024-04" db="EMBL/GenBank/DDBJ databases">
        <authorList>
            <person name="Chen Y."/>
            <person name="Shah S."/>
            <person name="Dougan E. K."/>
            <person name="Thang M."/>
            <person name="Chan C."/>
        </authorList>
    </citation>
    <scope>NUCLEOTIDE SEQUENCE [LARGE SCALE GENOMIC DNA]</scope>
</reference>
<feature type="region of interest" description="Disordered" evidence="1">
    <location>
        <begin position="1"/>
        <end position="55"/>
    </location>
</feature>
<keyword evidence="4" id="KW-1185">Reference proteome</keyword>
<dbReference type="EMBL" id="CAMXCT010000764">
    <property type="protein sequence ID" value="CAI3982982.1"/>
    <property type="molecule type" value="Genomic_DNA"/>
</dbReference>
<reference evidence="2" key="1">
    <citation type="submission" date="2022-10" db="EMBL/GenBank/DDBJ databases">
        <authorList>
            <person name="Chen Y."/>
            <person name="Dougan E. K."/>
            <person name="Chan C."/>
            <person name="Rhodes N."/>
            <person name="Thang M."/>
        </authorList>
    </citation>
    <scope>NUCLEOTIDE SEQUENCE</scope>
</reference>
<evidence type="ECO:0000313" key="2">
    <source>
        <dbReference type="EMBL" id="CAI3982982.1"/>
    </source>
</evidence>
<proteinExistence type="predicted"/>
<dbReference type="EMBL" id="CAMXCT030000764">
    <property type="protein sequence ID" value="CAL4770294.1"/>
    <property type="molecule type" value="Genomic_DNA"/>
</dbReference>
<organism evidence="2">
    <name type="scientific">Cladocopium goreaui</name>
    <dbReference type="NCBI Taxonomy" id="2562237"/>
    <lineage>
        <taxon>Eukaryota</taxon>
        <taxon>Sar</taxon>
        <taxon>Alveolata</taxon>
        <taxon>Dinophyceae</taxon>
        <taxon>Suessiales</taxon>
        <taxon>Symbiodiniaceae</taxon>
        <taxon>Cladocopium</taxon>
    </lineage>
</organism>
<accession>A0A9P1C046</accession>
<feature type="region of interest" description="Disordered" evidence="1">
    <location>
        <begin position="722"/>
        <end position="790"/>
    </location>
</feature>